<evidence type="ECO:0000256" key="1">
    <source>
        <dbReference type="ARBA" id="ARBA00007514"/>
    </source>
</evidence>
<dbReference type="GO" id="GO:0003729">
    <property type="term" value="F:mRNA binding"/>
    <property type="evidence" value="ECO:0007669"/>
    <property type="project" value="TreeGrafter"/>
</dbReference>
<dbReference type="EMBL" id="HBFQ01039320">
    <property type="protein sequence ID" value="CAD8853518.1"/>
    <property type="molecule type" value="Transcribed_RNA"/>
</dbReference>
<name>A0A7S1AGL4_NOCSC</name>
<dbReference type="Pfam" id="PF21023">
    <property type="entry name" value="DENR_N"/>
    <property type="match status" value="1"/>
</dbReference>
<dbReference type="PROSITE" id="PS50296">
    <property type="entry name" value="SUI1"/>
    <property type="match status" value="1"/>
</dbReference>
<dbReference type="InterPro" id="IPR050318">
    <property type="entry name" value="DENR/SUI1_TIF"/>
</dbReference>
<dbReference type="CDD" id="cd11607">
    <property type="entry name" value="DENR_C"/>
    <property type="match status" value="1"/>
</dbReference>
<dbReference type="InterPro" id="IPR048517">
    <property type="entry name" value="DENR_N"/>
</dbReference>
<dbReference type="GO" id="GO:0002188">
    <property type="term" value="P:translation reinitiation"/>
    <property type="evidence" value="ECO:0007669"/>
    <property type="project" value="TreeGrafter"/>
</dbReference>
<reference evidence="4" key="1">
    <citation type="submission" date="2021-01" db="EMBL/GenBank/DDBJ databases">
        <authorList>
            <person name="Corre E."/>
            <person name="Pelletier E."/>
            <person name="Niang G."/>
            <person name="Scheremetjew M."/>
            <person name="Finn R."/>
            <person name="Kale V."/>
            <person name="Holt S."/>
            <person name="Cochrane G."/>
            <person name="Meng A."/>
            <person name="Brown T."/>
            <person name="Cohen L."/>
        </authorList>
    </citation>
    <scope>NUCLEOTIDE SEQUENCE</scope>
</reference>
<feature type="compositionally biased region" description="Low complexity" evidence="2">
    <location>
        <begin position="22"/>
        <end position="37"/>
    </location>
</feature>
<feature type="domain" description="SUI1" evidence="3">
    <location>
        <begin position="153"/>
        <end position="225"/>
    </location>
</feature>
<dbReference type="AlphaFoldDB" id="A0A7S1AGL4"/>
<feature type="region of interest" description="Disordered" evidence="2">
    <location>
        <begin position="127"/>
        <end position="148"/>
    </location>
</feature>
<sequence>MPEDSDSSDEEPVEGAASTEKAAPVPESAPEVAAPAAPVAPPLPDYIIMSDYYREQIQTRVFKPHSEYPDIGDPAKVVYCPVCGLPPDFCEFGPSWEKCKPWVLENVPFLYPHLAGASVEDAKKAAEAANAKDKDKDKLLPGGKKKREVSPSVSIRRLARAGRKCVTSIQGLDTFGVKLDSAAKLFKKKFACGVAVVKGESGQPDSVDIQGDFEDEVIDLIVDEYDAPRNKILVVDGGTKKKGKSKT</sequence>
<dbReference type="InterPro" id="IPR001950">
    <property type="entry name" value="SUI1"/>
</dbReference>
<evidence type="ECO:0000256" key="2">
    <source>
        <dbReference type="SAM" id="MobiDB-lite"/>
    </source>
</evidence>
<dbReference type="InterPro" id="IPR046447">
    <property type="entry name" value="DENR_C"/>
</dbReference>
<accession>A0A7S1AGL4</accession>
<dbReference type="PANTHER" id="PTHR12789:SF0">
    <property type="entry name" value="DENSITY-REGULATED PROTEIN"/>
    <property type="match status" value="1"/>
</dbReference>
<evidence type="ECO:0000259" key="3">
    <source>
        <dbReference type="PROSITE" id="PS50296"/>
    </source>
</evidence>
<dbReference type="GO" id="GO:0003743">
    <property type="term" value="F:translation initiation factor activity"/>
    <property type="evidence" value="ECO:0007669"/>
    <property type="project" value="InterPro"/>
</dbReference>
<dbReference type="SUPFAM" id="SSF55159">
    <property type="entry name" value="eIF1-like"/>
    <property type="match status" value="1"/>
</dbReference>
<organism evidence="4">
    <name type="scientific">Noctiluca scintillans</name>
    <name type="common">Sea sparkle</name>
    <name type="synonym">Red tide dinoflagellate</name>
    <dbReference type="NCBI Taxonomy" id="2966"/>
    <lineage>
        <taxon>Eukaryota</taxon>
        <taxon>Sar</taxon>
        <taxon>Alveolata</taxon>
        <taxon>Dinophyceae</taxon>
        <taxon>Noctilucales</taxon>
        <taxon>Noctilucaceae</taxon>
        <taxon>Noctiluca</taxon>
    </lineage>
</organism>
<proteinExistence type="inferred from homology"/>
<gene>
    <name evidence="4" type="ORF">NSCI0253_LOCUS27869</name>
</gene>
<dbReference type="Pfam" id="PF01253">
    <property type="entry name" value="SUI1"/>
    <property type="match status" value="1"/>
</dbReference>
<protein>
    <recommendedName>
        <fullName evidence="3">SUI1 domain-containing protein</fullName>
    </recommendedName>
</protein>
<feature type="region of interest" description="Disordered" evidence="2">
    <location>
        <begin position="1"/>
        <end position="40"/>
    </location>
</feature>
<evidence type="ECO:0000313" key="4">
    <source>
        <dbReference type="EMBL" id="CAD8853518.1"/>
    </source>
</evidence>
<dbReference type="PANTHER" id="PTHR12789">
    <property type="entry name" value="DENSITY-REGULATED PROTEIN HOMOLOG"/>
    <property type="match status" value="1"/>
</dbReference>
<feature type="compositionally biased region" description="Acidic residues" evidence="2">
    <location>
        <begin position="1"/>
        <end position="13"/>
    </location>
</feature>
<feature type="compositionally biased region" description="Basic and acidic residues" evidence="2">
    <location>
        <begin position="127"/>
        <end position="139"/>
    </location>
</feature>
<dbReference type="Gene3D" id="3.30.780.10">
    <property type="entry name" value="SUI1-like domain"/>
    <property type="match status" value="1"/>
</dbReference>
<dbReference type="InterPro" id="IPR036877">
    <property type="entry name" value="SUI1_dom_sf"/>
</dbReference>
<comment type="similarity">
    <text evidence="1">Belongs to the DENR family.</text>
</comment>
<dbReference type="GO" id="GO:0001731">
    <property type="term" value="P:formation of translation preinitiation complex"/>
    <property type="evidence" value="ECO:0007669"/>
    <property type="project" value="TreeGrafter"/>
</dbReference>